<evidence type="ECO:0000313" key="2">
    <source>
        <dbReference type="EMBL" id="CUS21874.1"/>
    </source>
</evidence>
<dbReference type="AlphaFoldDB" id="A0A0P1KSE6"/>
<feature type="compositionally biased region" description="Low complexity" evidence="1">
    <location>
        <begin position="111"/>
        <end position="128"/>
    </location>
</feature>
<reference evidence="3" key="1">
    <citation type="submission" date="2015-10" db="EMBL/GenBank/DDBJ databases">
        <authorList>
            <person name="Devillers H."/>
        </authorList>
    </citation>
    <scope>NUCLEOTIDE SEQUENCE [LARGE SCALE GENOMIC DNA]</scope>
</reference>
<evidence type="ECO:0000313" key="3">
    <source>
        <dbReference type="Proteomes" id="UP000236544"/>
    </source>
</evidence>
<dbReference type="OrthoDB" id="10382301at2759"/>
<feature type="region of interest" description="Disordered" evidence="1">
    <location>
        <begin position="50"/>
        <end position="135"/>
    </location>
</feature>
<keyword evidence="3" id="KW-1185">Reference proteome</keyword>
<name>A0A0P1KSE6_9SACH</name>
<organism evidence="2 3">
    <name type="scientific">Lachancea quebecensis</name>
    <dbReference type="NCBI Taxonomy" id="1654605"/>
    <lineage>
        <taxon>Eukaryota</taxon>
        <taxon>Fungi</taxon>
        <taxon>Dikarya</taxon>
        <taxon>Ascomycota</taxon>
        <taxon>Saccharomycotina</taxon>
        <taxon>Saccharomycetes</taxon>
        <taxon>Saccharomycetales</taxon>
        <taxon>Saccharomycetaceae</taxon>
        <taxon>Lachancea</taxon>
    </lineage>
</organism>
<evidence type="ECO:0000256" key="1">
    <source>
        <dbReference type="SAM" id="MobiDB-lite"/>
    </source>
</evidence>
<feature type="compositionally biased region" description="Low complexity" evidence="1">
    <location>
        <begin position="70"/>
        <end position="84"/>
    </location>
</feature>
<dbReference type="EMBL" id="LN890563">
    <property type="protein sequence ID" value="CUS21874.1"/>
    <property type="molecule type" value="Genomic_DNA"/>
</dbReference>
<proteinExistence type="predicted"/>
<accession>A0A0P1KSE6</accession>
<protein>
    <submittedName>
        <fullName evidence="2">LAQU0S04e02762g1_1</fullName>
    </submittedName>
</protein>
<dbReference type="Proteomes" id="UP000236544">
    <property type="component" value="Unassembled WGS sequence"/>
</dbReference>
<sequence>MGLELGTYMAFLARDAVGKARHCMDGAFRVVRDSGKCIGLGRHEHAVQSHVGFTNSRRTVVTRRGDSLQRSHSTPSPRSPRSSPEAAVRPNHGDSGKGARGARGAAHVRFSSSGSVSASTPASAGGASIPCDTMLDPADPFVLTVRVTT</sequence>
<gene>
    <name evidence="2" type="ORF">LAQU0_S04e02762g</name>
</gene>